<keyword evidence="6" id="KW-0256">Endoplasmic reticulum</keyword>
<evidence type="ECO:0000256" key="10">
    <source>
        <dbReference type="RuleBase" id="RU363073"/>
    </source>
</evidence>
<dbReference type="PANTHER" id="PTHR23519">
    <property type="entry name" value="AUTOPHAGY-RELATED PROTEIN 22"/>
    <property type="match status" value="1"/>
</dbReference>
<evidence type="ECO:0000256" key="8">
    <source>
        <dbReference type="ARBA" id="ARBA00023006"/>
    </source>
</evidence>
<dbReference type="PROSITE" id="PS50850">
    <property type="entry name" value="MFS"/>
    <property type="match status" value="1"/>
</dbReference>
<feature type="transmembrane region" description="Helical" evidence="10">
    <location>
        <begin position="599"/>
        <end position="622"/>
    </location>
</feature>
<keyword evidence="10" id="KW-0029">Amino-acid transport</keyword>
<name>A0A9P6WGB2_9ASCO</name>
<feature type="transmembrane region" description="Helical" evidence="10">
    <location>
        <begin position="71"/>
        <end position="89"/>
    </location>
</feature>
<evidence type="ECO:0000256" key="7">
    <source>
        <dbReference type="ARBA" id="ARBA00022989"/>
    </source>
</evidence>
<keyword evidence="10" id="KW-0926">Vacuole</keyword>
<feature type="transmembrane region" description="Helical" evidence="10">
    <location>
        <begin position="560"/>
        <end position="584"/>
    </location>
</feature>
<reference evidence="12" key="1">
    <citation type="submission" date="2020-11" db="EMBL/GenBank/DDBJ databases">
        <title>Kefir isolates.</title>
        <authorList>
            <person name="Marcisauskas S."/>
            <person name="Kim Y."/>
            <person name="Blasche S."/>
        </authorList>
    </citation>
    <scope>NUCLEOTIDE SEQUENCE</scope>
    <source>
        <strain evidence="12">Olga-1</strain>
    </source>
</reference>
<dbReference type="Pfam" id="PF10261">
    <property type="entry name" value="FIT"/>
    <property type="match status" value="1"/>
</dbReference>
<feature type="domain" description="Major facilitator superfamily (MFS) profile" evidence="11">
    <location>
        <begin position="559"/>
        <end position="752"/>
    </location>
</feature>
<comment type="similarity">
    <text evidence="3 10">Belongs to the ATG22 family.</text>
</comment>
<dbReference type="InterPro" id="IPR024671">
    <property type="entry name" value="Atg22-like"/>
</dbReference>
<dbReference type="GO" id="GO:0005774">
    <property type="term" value="C:vacuolar membrane"/>
    <property type="evidence" value="ECO:0007669"/>
    <property type="project" value="UniProtKB-SubCell"/>
</dbReference>
<evidence type="ECO:0000256" key="1">
    <source>
        <dbReference type="ARBA" id="ARBA00004128"/>
    </source>
</evidence>
<evidence type="ECO:0000256" key="2">
    <source>
        <dbReference type="ARBA" id="ARBA00004477"/>
    </source>
</evidence>
<dbReference type="InterPro" id="IPR050495">
    <property type="entry name" value="ATG22/LtaA_families"/>
</dbReference>
<dbReference type="Pfam" id="PF11700">
    <property type="entry name" value="ATG22"/>
    <property type="match status" value="1"/>
</dbReference>
<evidence type="ECO:0000256" key="9">
    <source>
        <dbReference type="ARBA" id="ARBA00023136"/>
    </source>
</evidence>
<evidence type="ECO:0000259" key="11">
    <source>
        <dbReference type="PROSITE" id="PS50850"/>
    </source>
</evidence>
<evidence type="ECO:0000313" key="13">
    <source>
        <dbReference type="Proteomes" id="UP000697127"/>
    </source>
</evidence>
<feature type="transmembrane region" description="Helical" evidence="10">
    <location>
        <begin position="719"/>
        <end position="736"/>
    </location>
</feature>
<feature type="transmembrane region" description="Helical" evidence="10">
    <location>
        <begin position="101"/>
        <end position="119"/>
    </location>
</feature>
<keyword evidence="5 10" id="KW-0812">Transmembrane</keyword>
<keyword evidence="13" id="KW-1185">Reference proteome</keyword>
<feature type="transmembrane region" description="Helical" evidence="10">
    <location>
        <begin position="654"/>
        <end position="676"/>
    </location>
</feature>
<sequence>MIKTHPVVGHLSKVNVILENISKKTHLTKLQILLFAIFPLIILLGQMMSLLSPDETIHNYFTSGGNLINKYFVKQGWFWTLVTYFNMVYNGIQKRIIQKKTILISVLRVLLITLGWLLFTQWCFGPPLMDRIFLLTGGHCSNVQQSSIPTSLEKLFQRVSLNSEDISNIFNSNCISSSSCRRLKGSWEGGHDPSGHVFLLTLSCCLLVLETIELYSEDNTLQELLNKNISILQVIIHPIMVTTLVVIGSLMAWALIGLAAEPYVVSVLGTYTPILLEQLARENGVLASDHLTPCIFKDPGNTPIPNPPPPNQINSESTACVLPILGKRFYIDTSSYALYTFSFSVLLQTVFVLTISGIADNSNYKKKLILLFGLLGGFTTSLFFFLGSHNYYAASFLAIIANCSFGCVNVLMNSYLTMLIQNYPFQSLQENEGNTINSELTADDETALIGDSELGRIGSRISGIGTSTGYISALLIQICALFSLIFLKTINNDIVWCIKIIISSIGVWWFCWQLPIALYLRNITNGSTNWHNNMKITTMIKRGYADLVHALYKIKDLKDIYFFLLGWFVLSDSITTINSTAILFAKTNLHMPMISLGKIGVLVMISAISGSIIIPHVIIGYFKCNLQQVLVGLVVWCLCVPLYGIFALNSAYEMYILAIWYGIGLGGLSTVSRSIYSIIIPKGKENVFFSIFSLTDKTSSIIGPFVVGLIVNVFHELRGAFWVLALLLIISFPILFNKFNLSRARDEADAFI</sequence>
<evidence type="ECO:0000256" key="4">
    <source>
        <dbReference type="ARBA" id="ARBA00022448"/>
    </source>
</evidence>
<dbReference type="InterPro" id="IPR020846">
    <property type="entry name" value="MFS_dom"/>
</dbReference>
<proteinExistence type="inferred from homology"/>
<feature type="transmembrane region" description="Helical" evidence="10">
    <location>
        <begin position="629"/>
        <end position="648"/>
    </location>
</feature>
<feature type="transmembrane region" description="Helical" evidence="10">
    <location>
        <begin position="469"/>
        <end position="487"/>
    </location>
</feature>
<keyword evidence="8 10" id="KW-0072">Autophagy</keyword>
<accession>A0A9P6WGB2</accession>
<gene>
    <name evidence="12" type="primary">ATG22</name>
    <name evidence="12" type="ORF">C6P40_003683</name>
</gene>
<dbReference type="GO" id="GO:0005789">
    <property type="term" value="C:endoplasmic reticulum membrane"/>
    <property type="evidence" value="ECO:0007669"/>
    <property type="project" value="UniProtKB-SubCell"/>
</dbReference>
<protein>
    <recommendedName>
        <fullName evidence="10">Autophagy-related protein</fullName>
    </recommendedName>
</protein>
<evidence type="ECO:0000256" key="3">
    <source>
        <dbReference type="ARBA" id="ARBA00006978"/>
    </source>
</evidence>
<dbReference type="GO" id="GO:0022857">
    <property type="term" value="F:transmembrane transporter activity"/>
    <property type="evidence" value="ECO:0007669"/>
    <property type="project" value="InterPro"/>
</dbReference>
<comment type="function">
    <text evidence="10">Vacuolar effluxer which mediate the efflux of amino acids resulting from autophagic degradation. The release of autophagic amino acids allows the maintenance of protein synthesis and viability during nitrogen starvation.</text>
</comment>
<dbReference type="GO" id="GO:0010945">
    <property type="term" value="F:coenzyme A diphosphatase activity"/>
    <property type="evidence" value="ECO:0007669"/>
    <property type="project" value="InterPro"/>
</dbReference>
<dbReference type="SUPFAM" id="SSF103473">
    <property type="entry name" value="MFS general substrate transporter"/>
    <property type="match status" value="1"/>
</dbReference>
<comment type="caution">
    <text evidence="12">The sequence shown here is derived from an EMBL/GenBank/DDBJ whole genome shotgun (WGS) entry which is preliminary data.</text>
</comment>
<feature type="transmembrane region" description="Helical" evidence="10">
    <location>
        <begin position="197"/>
        <end position="215"/>
    </location>
</feature>
<dbReference type="GO" id="GO:0032974">
    <property type="term" value="P:amino acid transmembrane export from vacuole"/>
    <property type="evidence" value="ECO:0007669"/>
    <property type="project" value="TreeGrafter"/>
</dbReference>
<feature type="transmembrane region" description="Helical" evidence="10">
    <location>
        <begin position="688"/>
        <end position="713"/>
    </location>
</feature>
<dbReference type="AlphaFoldDB" id="A0A9P6WGB2"/>
<dbReference type="GO" id="GO:0006914">
    <property type="term" value="P:autophagy"/>
    <property type="evidence" value="ECO:0007669"/>
    <property type="project" value="UniProtKB-KW"/>
</dbReference>
<organism evidence="12 13">
    <name type="scientific">Pichia californica</name>
    <dbReference type="NCBI Taxonomy" id="460514"/>
    <lineage>
        <taxon>Eukaryota</taxon>
        <taxon>Fungi</taxon>
        <taxon>Dikarya</taxon>
        <taxon>Ascomycota</taxon>
        <taxon>Saccharomycotina</taxon>
        <taxon>Pichiomycetes</taxon>
        <taxon>Pichiales</taxon>
        <taxon>Pichiaceae</taxon>
        <taxon>Pichia</taxon>
    </lineage>
</organism>
<dbReference type="Gene3D" id="1.20.1250.20">
    <property type="entry name" value="MFS general substrate transporter like domains"/>
    <property type="match status" value="1"/>
</dbReference>
<keyword evidence="9 10" id="KW-0472">Membrane</keyword>
<feature type="transmembrane region" description="Helical" evidence="10">
    <location>
        <begin position="392"/>
        <end position="412"/>
    </location>
</feature>
<keyword evidence="7 10" id="KW-1133">Transmembrane helix</keyword>
<dbReference type="Proteomes" id="UP000697127">
    <property type="component" value="Unassembled WGS sequence"/>
</dbReference>
<dbReference type="InterPro" id="IPR019388">
    <property type="entry name" value="FIT"/>
</dbReference>
<comment type="caution">
    <text evidence="10">Lacks conserved residue(s) required for the propagation of feature annotation.</text>
</comment>
<dbReference type="EMBL" id="PUHW01000427">
    <property type="protein sequence ID" value="KAG0686620.1"/>
    <property type="molecule type" value="Genomic_DNA"/>
</dbReference>
<feature type="transmembrane region" description="Helical" evidence="10">
    <location>
        <begin position="235"/>
        <end position="256"/>
    </location>
</feature>
<feature type="transmembrane region" description="Helical" evidence="10">
    <location>
        <begin position="368"/>
        <end position="386"/>
    </location>
</feature>
<feature type="transmembrane region" description="Helical" evidence="10">
    <location>
        <begin position="493"/>
        <end position="512"/>
    </location>
</feature>
<feature type="transmembrane region" description="Helical" evidence="10">
    <location>
        <begin position="336"/>
        <end position="356"/>
    </location>
</feature>
<keyword evidence="4 10" id="KW-0813">Transport</keyword>
<dbReference type="PANTHER" id="PTHR23519:SF1">
    <property type="entry name" value="AUTOPHAGY-RELATED PROTEIN 22"/>
    <property type="match status" value="1"/>
</dbReference>
<dbReference type="InterPro" id="IPR036259">
    <property type="entry name" value="MFS_trans_sf"/>
</dbReference>
<evidence type="ECO:0000256" key="6">
    <source>
        <dbReference type="ARBA" id="ARBA00022824"/>
    </source>
</evidence>
<comment type="subcellular location">
    <subcellularLocation>
        <location evidence="2">Endoplasmic reticulum membrane</location>
        <topology evidence="2">Multi-pass membrane protein</topology>
    </subcellularLocation>
    <subcellularLocation>
        <location evidence="1 10">Vacuole membrane</location>
        <topology evidence="1 10">Multi-pass membrane protein</topology>
    </subcellularLocation>
</comment>
<dbReference type="GO" id="GO:0019915">
    <property type="term" value="P:lipid storage"/>
    <property type="evidence" value="ECO:0007669"/>
    <property type="project" value="InterPro"/>
</dbReference>
<evidence type="ECO:0000313" key="12">
    <source>
        <dbReference type="EMBL" id="KAG0686620.1"/>
    </source>
</evidence>
<evidence type="ECO:0000256" key="5">
    <source>
        <dbReference type="ARBA" id="ARBA00022692"/>
    </source>
</evidence>
<feature type="transmembrane region" description="Helical" evidence="10">
    <location>
        <begin position="32"/>
        <end position="51"/>
    </location>
</feature>